<name>A0A5J4L4H7_9ZZZZ</name>
<protein>
    <submittedName>
        <fullName evidence="6">4Fe-4S ferredoxin</fullName>
    </submittedName>
</protein>
<evidence type="ECO:0000256" key="4">
    <source>
        <dbReference type="ARBA" id="ARBA00023014"/>
    </source>
</evidence>
<dbReference type="Pfam" id="PF13247">
    <property type="entry name" value="Fer4_11"/>
    <property type="match status" value="1"/>
</dbReference>
<dbReference type="PANTHER" id="PTHR43177">
    <property type="entry name" value="PROTEIN NRFC"/>
    <property type="match status" value="1"/>
</dbReference>
<dbReference type="PROSITE" id="PS51379">
    <property type="entry name" value="4FE4S_FER_2"/>
    <property type="match status" value="3"/>
</dbReference>
<dbReference type="Pfam" id="PF12797">
    <property type="entry name" value="Fer4_2"/>
    <property type="match status" value="1"/>
</dbReference>
<dbReference type="InterPro" id="IPR006311">
    <property type="entry name" value="TAT_signal"/>
</dbReference>
<feature type="domain" description="4Fe-4S ferredoxin-type" evidence="5">
    <location>
        <begin position="125"/>
        <end position="156"/>
    </location>
</feature>
<evidence type="ECO:0000259" key="5">
    <source>
        <dbReference type="PROSITE" id="PS51379"/>
    </source>
</evidence>
<keyword evidence="4" id="KW-0411">Iron-sulfur</keyword>
<gene>
    <name evidence="6" type="ORF">A45J_1463</name>
</gene>
<dbReference type="GO" id="GO:0051539">
    <property type="term" value="F:4 iron, 4 sulfur cluster binding"/>
    <property type="evidence" value="ECO:0007669"/>
    <property type="project" value="UniProtKB-KW"/>
</dbReference>
<proteinExistence type="predicted"/>
<evidence type="ECO:0000256" key="3">
    <source>
        <dbReference type="ARBA" id="ARBA00023004"/>
    </source>
</evidence>
<dbReference type="EMBL" id="BLAB01000001">
    <property type="protein sequence ID" value="GER93707.1"/>
    <property type="molecule type" value="Genomic_DNA"/>
</dbReference>
<dbReference type="InterPro" id="IPR017896">
    <property type="entry name" value="4Fe4S_Fe-S-bd"/>
</dbReference>
<keyword evidence="2" id="KW-0479">Metal-binding</keyword>
<dbReference type="InterPro" id="IPR017900">
    <property type="entry name" value="4Fe4S_Fe_S_CS"/>
</dbReference>
<dbReference type="CDD" id="cd10551">
    <property type="entry name" value="PsrB"/>
    <property type="match status" value="1"/>
</dbReference>
<dbReference type="GO" id="GO:0046872">
    <property type="term" value="F:metal ion binding"/>
    <property type="evidence" value="ECO:0007669"/>
    <property type="project" value="UniProtKB-KW"/>
</dbReference>
<evidence type="ECO:0000256" key="2">
    <source>
        <dbReference type="ARBA" id="ARBA00022723"/>
    </source>
</evidence>
<evidence type="ECO:0000313" key="6">
    <source>
        <dbReference type="EMBL" id="GER93707.1"/>
    </source>
</evidence>
<dbReference type="AlphaFoldDB" id="A0A5J4L4H7"/>
<reference evidence="6" key="1">
    <citation type="submission" date="2019-10" db="EMBL/GenBank/DDBJ databases">
        <title>Metagenomic sequencing of thiosulfate-disproportionating enrichment culture.</title>
        <authorList>
            <person name="Umezawa K."/>
            <person name="Kojima H."/>
            <person name="Fukui M."/>
        </authorList>
    </citation>
    <scope>NUCLEOTIDE SEQUENCE</scope>
    <source>
        <strain evidence="6">45J</strain>
    </source>
</reference>
<feature type="domain" description="4Fe-4S ferredoxin-type" evidence="5">
    <location>
        <begin position="45"/>
        <end position="75"/>
    </location>
</feature>
<organism evidence="6">
    <name type="scientific">hot springs metagenome</name>
    <dbReference type="NCBI Taxonomy" id="433727"/>
    <lineage>
        <taxon>unclassified sequences</taxon>
        <taxon>metagenomes</taxon>
        <taxon>ecological metagenomes</taxon>
    </lineage>
</organism>
<keyword evidence="3" id="KW-0408">Iron</keyword>
<dbReference type="InterPro" id="IPR050954">
    <property type="entry name" value="ET_IronSulfur_Cluster-Binding"/>
</dbReference>
<dbReference type="PANTHER" id="PTHR43177:SF3">
    <property type="entry name" value="PROTEIN NRFC HOMOLOG"/>
    <property type="match status" value="1"/>
</dbReference>
<accession>A0A5J4L4H7</accession>
<dbReference type="PROSITE" id="PS51318">
    <property type="entry name" value="TAT"/>
    <property type="match status" value="1"/>
</dbReference>
<feature type="domain" description="4Fe-4S ferredoxin-type" evidence="5">
    <location>
        <begin position="157"/>
        <end position="186"/>
    </location>
</feature>
<dbReference type="PROSITE" id="PS00198">
    <property type="entry name" value="4FE4S_FER_1"/>
    <property type="match status" value="1"/>
</dbReference>
<evidence type="ECO:0000256" key="1">
    <source>
        <dbReference type="ARBA" id="ARBA00022485"/>
    </source>
</evidence>
<comment type="caution">
    <text evidence="6">The sequence shown here is derived from an EMBL/GenBank/DDBJ whole genome shotgun (WGS) entry which is preliminary data.</text>
</comment>
<dbReference type="SUPFAM" id="SSF54862">
    <property type="entry name" value="4Fe-4S ferredoxins"/>
    <property type="match status" value="1"/>
</dbReference>
<sequence length="261" mass="29354">MITRRDLLKYTIKGVAGLAVPAAAFKILNPNSVFANKDNKSEVRWVFLVDTYKCVGCGMCVKACKNENEIPYDENVTRTWVERYVVTKDGKVFADTPKGARDGFTTSKIELGRGEYHDIKKEDIDKAFFVPKLCNQCENPPCVQVCPVGATYQVSDGVVLVDRKTCIGCGYCIMACPYGVRFFHPKYHTAEKCNFCYHRITKGMKTACVEACPFGARQIGNIKDPNDPVTKIIRTERVGILKEEFGTKPQVYYIGLDKEVR</sequence>
<keyword evidence="1" id="KW-0004">4Fe-4S</keyword>
<dbReference type="Gene3D" id="3.30.70.20">
    <property type="match status" value="2"/>
</dbReference>